<feature type="region of interest" description="Disordered" evidence="7">
    <location>
        <begin position="1"/>
        <end position="23"/>
    </location>
</feature>
<keyword evidence="11" id="KW-1185">Reference proteome</keyword>
<feature type="transmembrane region" description="Helical" evidence="8">
    <location>
        <begin position="250"/>
        <end position="271"/>
    </location>
</feature>
<evidence type="ECO:0000256" key="1">
    <source>
        <dbReference type="ARBA" id="ARBA00004141"/>
    </source>
</evidence>
<dbReference type="EMBL" id="KZ825596">
    <property type="protein sequence ID" value="PYI26467.1"/>
    <property type="molecule type" value="Genomic_DNA"/>
</dbReference>
<organism evidence="10 11">
    <name type="scientific">Aspergillus indologenus CBS 114.80</name>
    <dbReference type="NCBI Taxonomy" id="1450541"/>
    <lineage>
        <taxon>Eukaryota</taxon>
        <taxon>Fungi</taxon>
        <taxon>Dikarya</taxon>
        <taxon>Ascomycota</taxon>
        <taxon>Pezizomycotina</taxon>
        <taxon>Eurotiomycetes</taxon>
        <taxon>Eurotiomycetidae</taxon>
        <taxon>Eurotiales</taxon>
        <taxon>Aspergillaceae</taxon>
        <taxon>Aspergillus</taxon>
        <taxon>Aspergillus subgen. Circumdati</taxon>
    </lineage>
</organism>
<feature type="transmembrane region" description="Helical" evidence="8">
    <location>
        <begin position="109"/>
        <end position="129"/>
    </location>
</feature>
<evidence type="ECO:0000259" key="9">
    <source>
        <dbReference type="PROSITE" id="PS50850"/>
    </source>
</evidence>
<dbReference type="AlphaFoldDB" id="A0A2V5IR62"/>
<feature type="domain" description="Major facilitator superfamily (MFS) profile" evidence="9">
    <location>
        <begin position="39"/>
        <end position="459"/>
    </location>
</feature>
<feature type="transmembrane region" description="Helical" evidence="8">
    <location>
        <begin position="177"/>
        <end position="199"/>
    </location>
</feature>
<dbReference type="Gene3D" id="1.20.1250.20">
    <property type="entry name" value="MFS general substrate transporter like domains"/>
    <property type="match status" value="1"/>
</dbReference>
<keyword evidence="3" id="KW-0813">Transport</keyword>
<keyword evidence="4 8" id="KW-0812">Transmembrane</keyword>
<dbReference type="SUPFAM" id="SSF103473">
    <property type="entry name" value="MFS general substrate transporter"/>
    <property type="match status" value="1"/>
</dbReference>
<evidence type="ECO:0000256" key="8">
    <source>
        <dbReference type="SAM" id="Phobius"/>
    </source>
</evidence>
<evidence type="ECO:0000313" key="10">
    <source>
        <dbReference type="EMBL" id="PYI26467.1"/>
    </source>
</evidence>
<comment type="similarity">
    <text evidence="2">Belongs to the major facilitator superfamily. Sugar transporter (TC 2.A.1.1) family.</text>
</comment>
<evidence type="ECO:0000256" key="6">
    <source>
        <dbReference type="ARBA" id="ARBA00023136"/>
    </source>
</evidence>
<sequence>MDPKEEKQTDLTVSPDTHRSIDDDPLAATQKTFWERSWPTFACGAGLWSDGYLQYVIGTVNTMLDKLYPDVYAGSTYSQNVSSIAFAGTVVGMLVFGYMSDHWSRTNTLMVSTVILFVFGALCAGAYGANGSLTGMFTALTVYRFFLGLGVGGEYPAGSVAAAESSGEMKKGQRHRWFILFTNFQLDLASVASSLVPMIVVLACGENHLRAAWRICLGLGVIPPLSLIYLRMKLKEPTEYTREKMHKFPIWLIVKFYWKRWCAVSLIWFMYDFSTYSFSIYSSQWLSLIIGTNAPMWVTLGWNTVINVFYLPGSALGAFLSDWYGPRNTLAGGVFVQGVIGLIMTGCYPYLDTNQYVAAFVVIYGQVAVPIFLAMGEVGPGDNIGLCAAKTCATPIRGQYYGTAAAMGKVGAFVGTYVFPIIVKNAPTAARKGQDPFYVSSALCIFSAFLAYFCLPNISQDTITHEDVRFREYLESKGYDTSTMGLSNAESE</sequence>
<evidence type="ECO:0000256" key="5">
    <source>
        <dbReference type="ARBA" id="ARBA00022989"/>
    </source>
</evidence>
<keyword evidence="5 8" id="KW-1133">Transmembrane helix</keyword>
<evidence type="ECO:0000256" key="2">
    <source>
        <dbReference type="ARBA" id="ARBA00010992"/>
    </source>
</evidence>
<dbReference type="FunFam" id="1.20.1250.20:FF:000140">
    <property type="entry name" value="Putative MFS phospholipid transporter"/>
    <property type="match status" value="1"/>
</dbReference>
<dbReference type="PROSITE" id="PS50850">
    <property type="entry name" value="MFS"/>
    <property type="match status" value="1"/>
</dbReference>
<proteinExistence type="inferred from homology"/>
<feature type="transmembrane region" description="Helical" evidence="8">
    <location>
        <begin position="77"/>
        <end position="97"/>
    </location>
</feature>
<dbReference type="GO" id="GO:0005886">
    <property type="term" value="C:plasma membrane"/>
    <property type="evidence" value="ECO:0007669"/>
    <property type="project" value="TreeGrafter"/>
</dbReference>
<dbReference type="InterPro" id="IPR036259">
    <property type="entry name" value="MFS_trans_sf"/>
</dbReference>
<dbReference type="InterPro" id="IPR020846">
    <property type="entry name" value="MFS_dom"/>
</dbReference>
<keyword evidence="6 8" id="KW-0472">Membrane</keyword>
<evidence type="ECO:0000256" key="4">
    <source>
        <dbReference type="ARBA" id="ARBA00022692"/>
    </source>
</evidence>
<evidence type="ECO:0000256" key="7">
    <source>
        <dbReference type="SAM" id="MobiDB-lite"/>
    </source>
</evidence>
<evidence type="ECO:0000313" key="11">
    <source>
        <dbReference type="Proteomes" id="UP000248817"/>
    </source>
</evidence>
<feature type="transmembrane region" description="Helical" evidence="8">
    <location>
        <begin position="400"/>
        <end position="422"/>
    </location>
</feature>
<feature type="transmembrane region" description="Helical" evidence="8">
    <location>
        <begin position="283"/>
        <end position="310"/>
    </location>
</feature>
<dbReference type="Pfam" id="PF00083">
    <property type="entry name" value="Sugar_tr"/>
    <property type="match status" value="2"/>
</dbReference>
<dbReference type="PANTHER" id="PTHR23508">
    <property type="entry name" value="CARBOXYLIC ACID TRANSPORTER PROTEIN HOMOLOG"/>
    <property type="match status" value="1"/>
</dbReference>
<dbReference type="PANTHER" id="PTHR23508:SF10">
    <property type="entry name" value="CARBOXYLIC ACID TRANSPORTER PROTEIN HOMOLOG"/>
    <property type="match status" value="1"/>
</dbReference>
<feature type="transmembrane region" description="Helical" evidence="8">
    <location>
        <begin position="357"/>
        <end position="379"/>
    </location>
</feature>
<gene>
    <name evidence="10" type="ORF">BP00DRAFT_381832</name>
</gene>
<feature type="transmembrane region" description="Helical" evidence="8">
    <location>
        <begin position="211"/>
        <end position="230"/>
    </location>
</feature>
<evidence type="ECO:0000256" key="3">
    <source>
        <dbReference type="ARBA" id="ARBA00022448"/>
    </source>
</evidence>
<dbReference type="GO" id="GO:0046943">
    <property type="term" value="F:carboxylic acid transmembrane transporter activity"/>
    <property type="evidence" value="ECO:0007669"/>
    <property type="project" value="TreeGrafter"/>
</dbReference>
<comment type="subcellular location">
    <subcellularLocation>
        <location evidence="1">Membrane</location>
        <topology evidence="1">Multi-pass membrane protein</topology>
    </subcellularLocation>
</comment>
<reference evidence="10 11" key="1">
    <citation type="submission" date="2018-02" db="EMBL/GenBank/DDBJ databases">
        <title>The genomes of Aspergillus section Nigri reveals drivers in fungal speciation.</title>
        <authorList>
            <consortium name="DOE Joint Genome Institute"/>
            <person name="Vesth T.C."/>
            <person name="Nybo J."/>
            <person name="Theobald S."/>
            <person name="Brandl J."/>
            <person name="Frisvad J.C."/>
            <person name="Nielsen K.F."/>
            <person name="Lyhne E.K."/>
            <person name="Kogle M.E."/>
            <person name="Kuo A."/>
            <person name="Riley R."/>
            <person name="Clum A."/>
            <person name="Nolan M."/>
            <person name="Lipzen A."/>
            <person name="Salamov A."/>
            <person name="Henrissat B."/>
            <person name="Wiebenga A."/>
            <person name="De vries R.P."/>
            <person name="Grigoriev I.V."/>
            <person name="Mortensen U.H."/>
            <person name="Andersen M.R."/>
            <person name="Baker S.E."/>
        </authorList>
    </citation>
    <scope>NUCLEOTIDE SEQUENCE [LARGE SCALE GENOMIC DNA]</scope>
    <source>
        <strain evidence="10 11">CBS 114.80</strain>
    </source>
</reference>
<protein>
    <submittedName>
        <fullName evidence="10">MFS general substrate transporter</fullName>
    </submittedName>
</protein>
<accession>A0A2V5IR62</accession>
<dbReference type="InterPro" id="IPR005828">
    <property type="entry name" value="MFS_sugar_transport-like"/>
</dbReference>
<name>A0A2V5IR62_9EURO</name>
<feature type="transmembrane region" description="Helical" evidence="8">
    <location>
        <begin position="330"/>
        <end position="351"/>
    </location>
</feature>
<dbReference type="Proteomes" id="UP000248817">
    <property type="component" value="Unassembled WGS sequence"/>
</dbReference>
<feature type="transmembrane region" description="Helical" evidence="8">
    <location>
        <begin position="437"/>
        <end position="455"/>
    </location>
</feature>